<evidence type="ECO:0000313" key="1">
    <source>
        <dbReference type="EMBL" id="RFM34461.1"/>
    </source>
</evidence>
<keyword evidence="2" id="KW-1185">Reference proteome</keyword>
<proteinExistence type="predicted"/>
<reference evidence="1 2" key="1">
    <citation type="submission" date="2018-08" db="EMBL/GenBank/DDBJ databases">
        <title>Chitinophaga sp. K20C18050901, a novel bacterium isolated from forest soil.</title>
        <authorList>
            <person name="Wang C."/>
        </authorList>
    </citation>
    <scope>NUCLEOTIDE SEQUENCE [LARGE SCALE GENOMIC DNA]</scope>
    <source>
        <strain evidence="1 2">K20C18050901</strain>
    </source>
</reference>
<dbReference type="AlphaFoldDB" id="A0A3E1P2P9"/>
<evidence type="ECO:0000313" key="2">
    <source>
        <dbReference type="Proteomes" id="UP000261174"/>
    </source>
</evidence>
<organism evidence="1 2">
    <name type="scientific">Chitinophaga silvisoli</name>
    <dbReference type="NCBI Taxonomy" id="2291814"/>
    <lineage>
        <taxon>Bacteria</taxon>
        <taxon>Pseudomonadati</taxon>
        <taxon>Bacteroidota</taxon>
        <taxon>Chitinophagia</taxon>
        <taxon>Chitinophagales</taxon>
        <taxon>Chitinophagaceae</taxon>
        <taxon>Chitinophaga</taxon>
    </lineage>
</organism>
<name>A0A3E1P2P9_9BACT</name>
<dbReference type="Proteomes" id="UP000261174">
    <property type="component" value="Unassembled WGS sequence"/>
</dbReference>
<dbReference type="OrthoDB" id="9826212at2"/>
<dbReference type="RefSeq" id="WP_116854044.1">
    <property type="nucleotide sequence ID" value="NZ_QTJV01000004.1"/>
</dbReference>
<dbReference type="EMBL" id="QTJV01000004">
    <property type="protein sequence ID" value="RFM34461.1"/>
    <property type="molecule type" value="Genomic_DNA"/>
</dbReference>
<gene>
    <name evidence="1" type="ORF">DXN04_14385</name>
</gene>
<sequence length="137" mass="16074">MKSLIIGEYYTVIDKLFPNYKTRRWHMKVTGYNVDLSCFEITSSLAGNSIYLANGQHFKNSLIIEGTEFPFKTDIDFGISAIQPVYFFITTDYEGLRSILLEKCISLSNDLLMLIYYRPFLPSDRRHCWVTPFERLF</sequence>
<protein>
    <submittedName>
        <fullName evidence="1">Uncharacterized protein</fullName>
    </submittedName>
</protein>
<accession>A0A3E1P2P9</accession>
<comment type="caution">
    <text evidence="1">The sequence shown here is derived from an EMBL/GenBank/DDBJ whole genome shotgun (WGS) entry which is preliminary data.</text>
</comment>